<keyword evidence="4" id="KW-1185">Reference proteome</keyword>
<evidence type="ECO:0000256" key="2">
    <source>
        <dbReference type="SAM" id="MobiDB-lite"/>
    </source>
</evidence>
<sequence length="472" mass="51793">VKSGGKIKLEPLSVSLVRSVAAVTSQASVTTVTMAPHNGDDGFHPEKSTAIPYIPAQQQAPSSTNIHQERAPRYFSLTKRGHQGHNEGEPDFSPVLPGSPEKAGAPPALPSSSVGHRQQKEVLVEGWRGRQEEEEKAGGREQGGAREDSIQEKLLSSDRDRGDQLQHPKHSAEPSLWRGEQEPQTSRRAADSQEGGEKGRGKGGQLREATAAYSSSKQEQKGSQGGISGLIQSLPKPYPQVAPQSRQAGPQVPPQTPPKPHSFPQALKSQSASADHLEDFSRNSKAGEETEAQMTIEERKQMISTREDAWKSKGKGAANDSTQYTVAARMAWLPPPQLSVPFCHQFPPNSRATRRLSTSHKRVRQTFTSQLLPTIPSKGLQLPRMPTRIEISEDFDSIFGSHGPTLASAMVQHKRSVRPSRNVQASKNPLKMLAAREDIRHEYTEERLNVAQLESKRVKAEKSESRDCSISW</sequence>
<protein>
    <recommendedName>
        <fullName evidence="5">SVIL</fullName>
    </recommendedName>
</protein>
<feature type="compositionally biased region" description="Basic and acidic residues" evidence="2">
    <location>
        <begin position="188"/>
        <end position="200"/>
    </location>
</feature>
<feature type="coiled-coil region" evidence="1">
    <location>
        <begin position="436"/>
        <end position="463"/>
    </location>
</feature>
<feature type="compositionally biased region" description="Pro residues" evidence="2">
    <location>
        <begin position="251"/>
        <end position="261"/>
    </location>
</feature>
<organism evidence="3 4">
    <name type="scientific">Goodea atripinnis</name>
    <dbReference type="NCBI Taxonomy" id="208336"/>
    <lineage>
        <taxon>Eukaryota</taxon>
        <taxon>Metazoa</taxon>
        <taxon>Chordata</taxon>
        <taxon>Craniata</taxon>
        <taxon>Vertebrata</taxon>
        <taxon>Euteleostomi</taxon>
        <taxon>Actinopterygii</taxon>
        <taxon>Neopterygii</taxon>
        <taxon>Teleostei</taxon>
        <taxon>Neoteleostei</taxon>
        <taxon>Acanthomorphata</taxon>
        <taxon>Ovalentaria</taxon>
        <taxon>Atherinomorphae</taxon>
        <taxon>Cyprinodontiformes</taxon>
        <taxon>Goodeidae</taxon>
        <taxon>Goodea</taxon>
    </lineage>
</organism>
<gene>
    <name evidence="3" type="ORF">GOODEAATRI_008266</name>
</gene>
<accession>A0ABV0N8Y7</accession>
<feature type="compositionally biased region" description="Polar residues" evidence="2">
    <location>
        <begin position="56"/>
        <end position="66"/>
    </location>
</feature>
<evidence type="ECO:0000256" key="1">
    <source>
        <dbReference type="SAM" id="Coils"/>
    </source>
</evidence>
<evidence type="ECO:0000313" key="4">
    <source>
        <dbReference type="Proteomes" id="UP001476798"/>
    </source>
</evidence>
<proteinExistence type="predicted"/>
<dbReference type="Proteomes" id="UP001476798">
    <property type="component" value="Unassembled WGS sequence"/>
</dbReference>
<feature type="compositionally biased region" description="Basic and acidic residues" evidence="2">
    <location>
        <begin position="118"/>
        <end position="172"/>
    </location>
</feature>
<name>A0ABV0N8Y7_9TELE</name>
<feature type="non-terminal residue" evidence="3">
    <location>
        <position position="1"/>
    </location>
</feature>
<keyword evidence="1" id="KW-0175">Coiled coil</keyword>
<feature type="compositionally biased region" description="Basic and acidic residues" evidence="2">
    <location>
        <begin position="275"/>
        <end position="288"/>
    </location>
</feature>
<feature type="non-terminal residue" evidence="3">
    <location>
        <position position="472"/>
    </location>
</feature>
<evidence type="ECO:0008006" key="5">
    <source>
        <dbReference type="Google" id="ProtNLM"/>
    </source>
</evidence>
<feature type="compositionally biased region" description="Basic and acidic residues" evidence="2">
    <location>
        <begin position="38"/>
        <end position="47"/>
    </location>
</feature>
<reference evidence="3 4" key="1">
    <citation type="submission" date="2021-06" db="EMBL/GenBank/DDBJ databases">
        <authorList>
            <person name="Palmer J.M."/>
        </authorList>
    </citation>
    <scope>NUCLEOTIDE SEQUENCE [LARGE SCALE GENOMIC DNA]</scope>
    <source>
        <strain evidence="3 4">GA_2019</strain>
        <tissue evidence="3">Muscle</tissue>
    </source>
</reference>
<feature type="region of interest" description="Disordered" evidence="2">
    <location>
        <begin position="32"/>
        <end position="295"/>
    </location>
</feature>
<comment type="caution">
    <text evidence="3">The sequence shown here is derived from an EMBL/GenBank/DDBJ whole genome shotgun (WGS) entry which is preliminary data.</text>
</comment>
<dbReference type="EMBL" id="JAHRIO010030421">
    <property type="protein sequence ID" value="MEQ2167854.1"/>
    <property type="molecule type" value="Genomic_DNA"/>
</dbReference>
<evidence type="ECO:0000313" key="3">
    <source>
        <dbReference type="EMBL" id="MEQ2167854.1"/>
    </source>
</evidence>